<reference evidence="2 3" key="1">
    <citation type="submission" date="2015-07" db="EMBL/GenBank/DDBJ databases">
        <title>Draft genome of Bellilinea caldifistulae DSM 17877.</title>
        <authorList>
            <person name="Hemp J."/>
            <person name="Ward L.M."/>
            <person name="Pace L.A."/>
            <person name="Fischer W.W."/>
        </authorList>
    </citation>
    <scope>NUCLEOTIDE SEQUENCE [LARGE SCALE GENOMIC DNA]</scope>
    <source>
        <strain evidence="2 3">GOMI-1</strain>
    </source>
</reference>
<dbReference type="InterPro" id="IPR027417">
    <property type="entry name" value="P-loop_NTPase"/>
</dbReference>
<dbReference type="SMART" id="SM00382">
    <property type="entry name" value="AAA"/>
    <property type="match status" value="1"/>
</dbReference>
<comment type="caution">
    <text evidence="2">The sequence shown here is derived from an EMBL/GenBank/DDBJ whole genome shotgun (WGS) entry which is preliminary data.</text>
</comment>
<dbReference type="CDD" id="cd00009">
    <property type="entry name" value="AAA"/>
    <property type="match status" value="1"/>
</dbReference>
<dbReference type="AlphaFoldDB" id="A0A0P6XRF5"/>
<dbReference type="RefSeq" id="WP_061915987.1">
    <property type="nucleotide sequence ID" value="NZ_DF967971.1"/>
</dbReference>
<feature type="domain" description="AAA+ ATPase" evidence="1">
    <location>
        <begin position="145"/>
        <end position="283"/>
    </location>
</feature>
<evidence type="ECO:0000313" key="3">
    <source>
        <dbReference type="Proteomes" id="UP000050514"/>
    </source>
</evidence>
<dbReference type="Pfam" id="PF01695">
    <property type="entry name" value="IstB_IS21"/>
    <property type="match status" value="1"/>
</dbReference>
<name>A0A0P6XRF5_9CHLR</name>
<dbReference type="EMBL" id="LGHJ01000016">
    <property type="protein sequence ID" value="KPL74964.1"/>
    <property type="molecule type" value="Genomic_DNA"/>
</dbReference>
<dbReference type="InterPro" id="IPR002611">
    <property type="entry name" value="IstB_ATP-bd"/>
</dbReference>
<keyword evidence="3" id="KW-1185">Reference proteome</keyword>
<dbReference type="GO" id="GO:0005524">
    <property type="term" value="F:ATP binding"/>
    <property type="evidence" value="ECO:0007669"/>
    <property type="project" value="InterPro"/>
</dbReference>
<evidence type="ECO:0000313" key="2">
    <source>
        <dbReference type="EMBL" id="KPL74964.1"/>
    </source>
</evidence>
<gene>
    <name evidence="2" type="ORF">AC812_10640</name>
</gene>
<dbReference type="Gene3D" id="3.40.50.300">
    <property type="entry name" value="P-loop containing nucleotide triphosphate hydrolases"/>
    <property type="match status" value="1"/>
</dbReference>
<protein>
    <recommendedName>
        <fullName evidence="1">AAA+ ATPase domain-containing protein</fullName>
    </recommendedName>
</protein>
<dbReference type="GO" id="GO:0006260">
    <property type="term" value="P:DNA replication"/>
    <property type="evidence" value="ECO:0007669"/>
    <property type="project" value="TreeGrafter"/>
</dbReference>
<sequence length="302" mass="33356">MTIWSRIWPRELEVYKSNPKAIPMGGGPYPNLCSNCGGHGVMMVFVIDGGPYPTPIGKVKWLDLPENPPDPQTPSKSGWYSGKLEVAHCPVCKDGRMDTYIQQNCGLSGSDLWVSIEDFKTSGVNAEKITAKQVAASLLAMNQSPNGFVVFTGGYGVGKTHLLKAITNGFRLVRIMAKYSTMTDLLADIRERFGDEHGVHAVEDAIDDLRRAKVLCIDEIDRVNLTAWAKETIFRLLNARYEERDKLLTVMATNLDINNMPPELGYLASRFSGGVVVQVPGPDMRQAQGIKARKELLEEVLS</sequence>
<dbReference type="STRING" id="360411.AC812_10640"/>
<dbReference type="InterPro" id="IPR003593">
    <property type="entry name" value="AAA+_ATPase"/>
</dbReference>
<organism evidence="2 3">
    <name type="scientific">Bellilinea caldifistulae</name>
    <dbReference type="NCBI Taxonomy" id="360411"/>
    <lineage>
        <taxon>Bacteria</taxon>
        <taxon>Bacillati</taxon>
        <taxon>Chloroflexota</taxon>
        <taxon>Anaerolineae</taxon>
        <taxon>Anaerolineales</taxon>
        <taxon>Anaerolineaceae</taxon>
        <taxon>Bellilinea</taxon>
    </lineage>
</organism>
<proteinExistence type="predicted"/>
<dbReference type="PANTHER" id="PTHR30050:SF4">
    <property type="entry name" value="ATP-BINDING PROTEIN RV3427C IN INSERTION SEQUENCE-RELATED"/>
    <property type="match status" value="1"/>
</dbReference>
<dbReference type="Proteomes" id="UP000050514">
    <property type="component" value="Unassembled WGS sequence"/>
</dbReference>
<dbReference type="SUPFAM" id="SSF52540">
    <property type="entry name" value="P-loop containing nucleoside triphosphate hydrolases"/>
    <property type="match status" value="1"/>
</dbReference>
<accession>A0A0P6XRF5</accession>
<evidence type="ECO:0000259" key="1">
    <source>
        <dbReference type="SMART" id="SM00382"/>
    </source>
</evidence>
<dbReference type="PANTHER" id="PTHR30050">
    <property type="entry name" value="CHROMOSOMAL REPLICATION INITIATOR PROTEIN DNAA"/>
    <property type="match status" value="1"/>
</dbReference>